<dbReference type="EnsemblMetazoa" id="XM_050658293.1">
    <property type="protein sequence ID" value="XP_050514250.1"/>
    <property type="gene ID" value="LOC114329870"/>
</dbReference>
<dbReference type="RefSeq" id="XP_050514250.1">
    <property type="nucleotide sequence ID" value="XM_050658293.1"/>
</dbReference>
<proteinExistence type="predicted"/>
<reference evidence="2" key="1">
    <citation type="submission" date="2025-05" db="UniProtKB">
        <authorList>
            <consortium name="EnsemblMetazoa"/>
        </authorList>
    </citation>
    <scope>IDENTIFICATION</scope>
</reference>
<accession>A0ABM5KVN6</accession>
<feature type="compositionally biased region" description="Basic and acidic residues" evidence="1">
    <location>
        <begin position="563"/>
        <end position="605"/>
    </location>
</feature>
<organism evidence="2 3">
    <name type="scientific">Diabrotica virgifera virgifera</name>
    <name type="common">western corn rootworm</name>
    <dbReference type="NCBI Taxonomy" id="50390"/>
    <lineage>
        <taxon>Eukaryota</taxon>
        <taxon>Metazoa</taxon>
        <taxon>Ecdysozoa</taxon>
        <taxon>Arthropoda</taxon>
        <taxon>Hexapoda</taxon>
        <taxon>Insecta</taxon>
        <taxon>Pterygota</taxon>
        <taxon>Neoptera</taxon>
        <taxon>Endopterygota</taxon>
        <taxon>Coleoptera</taxon>
        <taxon>Polyphaga</taxon>
        <taxon>Cucujiformia</taxon>
        <taxon>Chrysomeloidea</taxon>
        <taxon>Chrysomelidae</taxon>
        <taxon>Galerucinae</taxon>
        <taxon>Diabroticina</taxon>
        <taxon>Diabroticites</taxon>
        <taxon>Diabrotica</taxon>
    </lineage>
</organism>
<evidence type="ECO:0000256" key="1">
    <source>
        <dbReference type="SAM" id="MobiDB-lite"/>
    </source>
</evidence>
<keyword evidence="3" id="KW-1185">Reference proteome</keyword>
<name>A0ABM5KVN6_DIAVI</name>
<feature type="region of interest" description="Disordered" evidence="1">
    <location>
        <begin position="744"/>
        <end position="858"/>
    </location>
</feature>
<protein>
    <submittedName>
        <fullName evidence="2">Uncharacterized protein</fullName>
    </submittedName>
</protein>
<dbReference type="Proteomes" id="UP001652700">
    <property type="component" value="Unplaced"/>
</dbReference>
<feature type="compositionally biased region" description="Acidic residues" evidence="1">
    <location>
        <begin position="884"/>
        <end position="900"/>
    </location>
</feature>
<dbReference type="GeneID" id="114329870"/>
<evidence type="ECO:0000313" key="2">
    <source>
        <dbReference type="EnsemblMetazoa" id="XP_050514250.1"/>
    </source>
</evidence>
<feature type="compositionally biased region" description="Acidic residues" evidence="1">
    <location>
        <begin position="830"/>
        <end position="844"/>
    </location>
</feature>
<feature type="compositionally biased region" description="Basic and acidic residues" evidence="1">
    <location>
        <begin position="800"/>
        <end position="816"/>
    </location>
</feature>
<evidence type="ECO:0000313" key="3">
    <source>
        <dbReference type="Proteomes" id="UP001652700"/>
    </source>
</evidence>
<feature type="compositionally biased region" description="Basic and acidic residues" evidence="1">
    <location>
        <begin position="614"/>
        <end position="689"/>
    </location>
</feature>
<feature type="region of interest" description="Disordered" evidence="1">
    <location>
        <begin position="879"/>
        <end position="912"/>
    </location>
</feature>
<feature type="region of interest" description="Disordered" evidence="1">
    <location>
        <begin position="563"/>
        <end position="689"/>
    </location>
</feature>
<sequence length="912" mass="107588">MVYESDFYTTRRPYRATPSVSSYTISGVPSRQVRVLPGLGKVHVTYTYDRIVPYVGHKRLTVVTAPPRVWGTRPSVLQREFDRIENKIRPWTGYSATNRYLNSNSAVRTYYVNYPITGSDYYDYYYSLNSPSTYYSPRLYRWYSSWPREYRTYWPMYRTYLSRYLRNYYQNLDWPSYYWSTYLPYTKNLDYEFSDIENKIDNLRKTIYLDYPYPIKAVDYTYYPQSYKSYTPLSLYYDYYWPLSSLNRYSSYWPYYPYHRYLYYKYTLPSDRYYHLKGVSISILVPCEIQKKMIFLRDPIRHITDYRIYPTTPKYLRHKVYKPLSLYCDYYDPIRSLFWDSSYWPLYKTTESFIDQCNQGTGDRLQRIFDDETRLIRAQTASLLKRIHDPVPRVQRYSWPAVAAKYDNGLPARLHNDNYIHRLLVTSPNSKTEYTTYYTEPVKKYIGAGHLAAVSYAGDRVYSRRPHIYLYEDPLKNDIQLLSYYINKFKQEKAITASSEPAKVPLNPARATRKFTAKRLEDDEEAAKEMQKLREARAARLAFINEEEKIERSSVAVDDAVKAKKKKEDERLAEEKALAEEQARREAQTKKEEAARKAELARQDELAAQAAAEKAAELERQAEQARKQELAKQAEIEKARKAEEERLRQEEQRRQEEEAKAEETRKQQERLEELARQAEEEKQAELARQAEELAELARQEAELAEQAKREAELAELARQEEELAELARQQAELEELERKEKELAELAEKAREEAEAAQREADEAARQQQEEEEQLVATTTADEADKAEEELAKQQAELEELAKQEEELAELERQQAELDALEAEAKALEAENEPQPEPEEEDEETQKQREMDELIQQKYELAELERQQAELDALEAEAKAMLGDDLEPAGAYDDEDEPAIAEDTPVHSDVEE</sequence>
<feature type="compositionally biased region" description="Basic and acidic residues" evidence="1">
    <location>
        <begin position="744"/>
        <end position="769"/>
    </location>
</feature>